<dbReference type="InterPro" id="IPR050960">
    <property type="entry name" value="AB_hydrolase_4_sf"/>
</dbReference>
<dbReference type="RefSeq" id="WP_332919179.1">
    <property type="nucleotide sequence ID" value="NZ_AP025292.1"/>
</dbReference>
<dbReference type="InterPro" id="IPR029058">
    <property type="entry name" value="AB_hydrolase_fold"/>
</dbReference>
<dbReference type="PIRSF" id="PIRSF005211">
    <property type="entry name" value="Ab_hydro_YheT"/>
    <property type="match status" value="1"/>
</dbReference>
<dbReference type="InterPro" id="IPR000952">
    <property type="entry name" value="AB_hydrolase_4_CS"/>
</dbReference>
<dbReference type="PROSITE" id="PS01133">
    <property type="entry name" value="UPF0017"/>
    <property type="match status" value="1"/>
</dbReference>
<comment type="similarity">
    <text evidence="1">Belongs to the AB hydrolase superfamily. AB hydrolase 4 family.</text>
</comment>
<feature type="domain" description="AB hydrolase-1" evidence="4">
    <location>
        <begin position="41"/>
        <end position="276"/>
    </location>
</feature>
<dbReference type="Gene3D" id="3.40.50.1820">
    <property type="entry name" value="alpha/beta hydrolase"/>
    <property type="match status" value="1"/>
</dbReference>
<name>A0ABN6L7U8_9BACT</name>
<dbReference type="EMBL" id="AP025292">
    <property type="protein sequence ID" value="BDC99294.1"/>
    <property type="molecule type" value="Genomic_DNA"/>
</dbReference>
<organism evidence="5 6">
    <name type="scientific">Persicobacter psychrovividus</name>
    <dbReference type="NCBI Taxonomy" id="387638"/>
    <lineage>
        <taxon>Bacteria</taxon>
        <taxon>Pseudomonadati</taxon>
        <taxon>Bacteroidota</taxon>
        <taxon>Cytophagia</taxon>
        <taxon>Cytophagales</taxon>
        <taxon>Persicobacteraceae</taxon>
        <taxon>Persicobacter</taxon>
    </lineage>
</organism>
<dbReference type="Pfam" id="PF00561">
    <property type="entry name" value="Abhydrolase_1"/>
    <property type="match status" value="1"/>
</dbReference>
<sequence length="296" mass="33912">METIFPTLSRKVAVPMQQQRLELDDGDFLDLYWKIKGNENLVILCHGLEGDAERMYMQGMVRALQDDFDCLSFNYRGCGTEMNRLRRFYHSGATDDLQRVVEAAQARGYDHLFLVGFSLGGNLTLRYLGEQGKDSGIKAAVAISTPLDLYGCTIELHKRHNKIYHDRFLKSLKEKVRRKAKLREGDFDLQALGRLKTLWDFDDQFTAPIAGFEGAKDYYTKCSSGAVLDHIQVPTMILNAKNDPFLSDTCYAEHYQLSHDNIQFLQPDFGGHVGFFQFGGRYYSEMVTHSFLVDQR</sequence>
<dbReference type="GO" id="GO:0016787">
    <property type="term" value="F:hydrolase activity"/>
    <property type="evidence" value="ECO:0007669"/>
    <property type="project" value="UniProtKB-KW"/>
</dbReference>
<dbReference type="PANTHER" id="PTHR10794:SF94">
    <property type="entry name" value="ESTERASE YHET-RELATED"/>
    <property type="match status" value="1"/>
</dbReference>
<keyword evidence="6" id="KW-1185">Reference proteome</keyword>
<dbReference type="Proteomes" id="UP001354989">
    <property type="component" value="Chromosome"/>
</dbReference>
<dbReference type="InterPro" id="IPR000073">
    <property type="entry name" value="AB_hydrolase_1"/>
</dbReference>
<reference evidence="5 6" key="1">
    <citation type="submission" date="2021-12" db="EMBL/GenBank/DDBJ databases">
        <title>Genome sequencing of bacteria with rrn-lacking chromosome and rrn-plasmid.</title>
        <authorList>
            <person name="Anda M."/>
            <person name="Iwasaki W."/>
        </authorList>
    </citation>
    <scope>NUCLEOTIDE SEQUENCE [LARGE SCALE GENOMIC DNA]</scope>
    <source>
        <strain evidence="5 6">NBRC 101262</strain>
    </source>
</reference>
<evidence type="ECO:0000256" key="1">
    <source>
        <dbReference type="ARBA" id="ARBA00010884"/>
    </source>
</evidence>
<evidence type="ECO:0000256" key="3">
    <source>
        <dbReference type="ARBA" id="ARBA00022801"/>
    </source>
</evidence>
<evidence type="ECO:0000313" key="5">
    <source>
        <dbReference type="EMBL" id="BDC99294.1"/>
    </source>
</evidence>
<gene>
    <name evidence="5" type="ORF">PEPS_15750</name>
</gene>
<accession>A0ABN6L7U8</accession>
<proteinExistence type="inferred from homology"/>
<evidence type="ECO:0000259" key="4">
    <source>
        <dbReference type="Pfam" id="PF00561"/>
    </source>
</evidence>
<dbReference type="SUPFAM" id="SSF53474">
    <property type="entry name" value="alpha/beta-Hydrolases"/>
    <property type="match status" value="1"/>
</dbReference>
<keyword evidence="3 5" id="KW-0378">Hydrolase</keyword>
<evidence type="ECO:0000313" key="6">
    <source>
        <dbReference type="Proteomes" id="UP001354989"/>
    </source>
</evidence>
<keyword evidence="2" id="KW-0719">Serine esterase</keyword>
<protein>
    <submittedName>
        <fullName evidence="5">Alpha/beta hydrolase</fullName>
    </submittedName>
</protein>
<evidence type="ECO:0000256" key="2">
    <source>
        <dbReference type="ARBA" id="ARBA00022487"/>
    </source>
</evidence>
<dbReference type="InterPro" id="IPR012020">
    <property type="entry name" value="ABHD4"/>
</dbReference>
<dbReference type="PANTHER" id="PTHR10794">
    <property type="entry name" value="ABHYDROLASE DOMAIN-CONTAINING PROTEIN"/>
    <property type="match status" value="1"/>
</dbReference>